<dbReference type="OrthoDB" id="111868at2"/>
<keyword evidence="2" id="KW-1185">Reference proteome</keyword>
<accession>A0A1X2BA01</accession>
<gene>
    <name evidence="1" type="ORF">EJD98_07855</name>
</gene>
<sequence>MVDTDRRHIYWTNMGAPGLPADHPLQGEDDLDFWLRRRRCARSTASSESCGSCSAPRWKATVVMVI</sequence>
<proteinExistence type="predicted"/>
<reference evidence="1 2" key="1">
    <citation type="submission" date="2018-12" db="EMBL/GenBank/DDBJ databases">
        <title>Draft genome sequences of Mycolicibacterium peregrinum isolated from a pig with lymphadenitis and from soil on the same Japanese pig farm.</title>
        <authorList>
            <person name="Komatsu T."/>
            <person name="Ohya K."/>
            <person name="Sawai K."/>
            <person name="Odoi J.O."/>
            <person name="Otsu K."/>
            <person name="Ota A."/>
            <person name="Ito T."/>
            <person name="Kawai M."/>
            <person name="Maruyama F."/>
        </authorList>
    </citation>
    <scope>NUCLEOTIDE SEQUENCE [LARGE SCALE GENOMIC DNA]</scope>
    <source>
        <strain evidence="1 2">138</strain>
    </source>
</reference>
<protein>
    <submittedName>
        <fullName evidence="1">Uncharacterized protein</fullName>
    </submittedName>
</protein>
<organism evidence="1 2">
    <name type="scientific">Mycolicibacterium peregrinum</name>
    <name type="common">Mycobacterium peregrinum</name>
    <dbReference type="NCBI Taxonomy" id="43304"/>
    <lineage>
        <taxon>Bacteria</taxon>
        <taxon>Bacillati</taxon>
        <taxon>Actinomycetota</taxon>
        <taxon>Actinomycetes</taxon>
        <taxon>Mycobacteriales</taxon>
        <taxon>Mycobacteriaceae</taxon>
        <taxon>Mycolicibacterium</taxon>
    </lineage>
</organism>
<dbReference type="Proteomes" id="UP000297792">
    <property type="component" value="Unassembled WGS sequence"/>
</dbReference>
<dbReference type="AlphaFoldDB" id="A0A1X2BA01"/>
<dbReference type="GeneID" id="98798905"/>
<dbReference type="RefSeq" id="WP_055115383.1">
    <property type="nucleotide sequence ID" value="NZ_JACKTU010000023.1"/>
</dbReference>
<evidence type="ECO:0000313" key="1">
    <source>
        <dbReference type="EMBL" id="TGB45359.1"/>
    </source>
</evidence>
<name>A0A1X2BA01_MYCPR</name>
<dbReference type="EMBL" id="RWKA01000003">
    <property type="protein sequence ID" value="TGB45359.1"/>
    <property type="molecule type" value="Genomic_DNA"/>
</dbReference>
<evidence type="ECO:0000313" key="2">
    <source>
        <dbReference type="Proteomes" id="UP000297792"/>
    </source>
</evidence>
<comment type="caution">
    <text evidence="1">The sequence shown here is derived from an EMBL/GenBank/DDBJ whole genome shotgun (WGS) entry which is preliminary data.</text>
</comment>